<organism evidence="3 4">
    <name type="scientific">Ureibacillus yapensis</name>
    <dbReference type="NCBI Taxonomy" id="2304605"/>
    <lineage>
        <taxon>Bacteria</taxon>
        <taxon>Bacillati</taxon>
        <taxon>Bacillota</taxon>
        <taxon>Bacilli</taxon>
        <taxon>Bacillales</taxon>
        <taxon>Caryophanaceae</taxon>
        <taxon>Ureibacillus</taxon>
    </lineage>
</organism>
<keyword evidence="4" id="KW-1185">Reference proteome</keyword>
<keyword evidence="2" id="KW-0812">Transmembrane</keyword>
<feature type="region of interest" description="Disordered" evidence="1">
    <location>
        <begin position="45"/>
        <end position="73"/>
    </location>
</feature>
<sequence length="73" mass="7722">MAKEKNGKKFAIFMGIGLCAAALAVVIAILAFYNAYDPNKYGRSNGGVDTENVGIPKEAQEQREKVGSPGSSE</sequence>
<dbReference type="OrthoDB" id="9907309at2"/>
<dbReference type="RefSeq" id="WP_118877306.1">
    <property type="nucleotide sequence ID" value="NZ_QWEI01000010.1"/>
</dbReference>
<evidence type="ECO:0000313" key="4">
    <source>
        <dbReference type="Proteomes" id="UP000265692"/>
    </source>
</evidence>
<keyword evidence="2" id="KW-1133">Transmembrane helix</keyword>
<comment type="caution">
    <text evidence="3">The sequence shown here is derived from an EMBL/GenBank/DDBJ whole genome shotgun (WGS) entry which is preliminary data.</text>
</comment>
<feature type="transmembrane region" description="Helical" evidence="2">
    <location>
        <begin position="12"/>
        <end position="33"/>
    </location>
</feature>
<evidence type="ECO:0000313" key="3">
    <source>
        <dbReference type="EMBL" id="RHW33443.1"/>
    </source>
</evidence>
<accession>A0A396S4K0</accession>
<proteinExistence type="predicted"/>
<dbReference type="Proteomes" id="UP000265692">
    <property type="component" value="Unassembled WGS sequence"/>
</dbReference>
<name>A0A396S4K0_9BACL</name>
<gene>
    <name evidence="3" type="ORF">D1B33_15470</name>
</gene>
<reference evidence="3 4" key="1">
    <citation type="submission" date="2018-08" db="EMBL/GenBank/DDBJ databases">
        <title>Lysinibacillus sp. YLB-03 draft genome sequence.</title>
        <authorList>
            <person name="Yu L."/>
        </authorList>
    </citation>
    <scope>NUCLEOTIDE SEQUENCE [LARGE SCALE GENOMIC DNA]</scope>
    <source>
        <strain evidence="3 4">YLB-03</strain>
    </source>
</reference>
<dbReference type="EMBL" id="QWEI01000010">
    <property type="protein sequence ID" value="RHW33443.1"/>
    <property type="molecule type" value="Genomic_DNA"/>
</dbReference>
<dbReference type="AlphaFoldDB" id="A0A396S4K0"/>
<evidence type="ECO:0000256" key="2">
    <source>
        <dbReference type="SAM" id="Phobius"/>
    </source>
</evidence>
<keyword evidence="2" id="KW-0472">Membrane</keyword>
<protein>
    <submittedName>
        <fullName evidence="3">Uncharacterized protein</fullName>
    </submittedName>
</protein>
<evidence type="ECO:0000256" key="1">
    <source>
        <dbReference type="SAM" id="MobiDB-lite"/>
    </source>
</evidence>